<reference evidence="2" key="1">
    <citation type="submission" date="2020-08" db="EMBL/GenBank/DDBJ databases">
        <title>Multicomponent nature underlies the extraordinary mechanical properties of spider dragline silk.</title>
        <authorList>
            <person name="Kono N."/>
            <person name="Nakamura H."/>
            <person name="Mori M."/>
            <person name="Yoshida Y."/>
            <person name="Ohtoshi R."/>
            <person name="Malay A.D."/>
            <person name="Moran D.A.P."/>
            <person name="Tomita M."/>
            <person name="Numata K."/>
            <person name="Arakawa K."/>
        </authorList>
    </citation>
    <scope>NUCLEOTIDE SEQUENCE</scope>
</reference>
<sequence>MTKPHTTRDRKPHLVNENRDNSRLQEDDEPDEGSNEANAGFRALCVSSRSRKISRKKQKDLLAGLRLPELVI</sequence>
<gene>
    <name evidence="2" type="ORF">TNCV_4828271</name>
</gene>
<protein>
    <submittedName>
        <fullName evidence="2">Uncharacterized protein</fullName>
    </submittedName>
</protein>
<evidence type="ECO:0000256" key="1">
    <source>
        <dbReference type="SAM" id="MobiDB-lite"/>
    </source>
</evidence>
<accession>A0A8X6SJ08</accession>
<dbReference type="Proteomes" id="UP000887159">
    <property type="component" value="Unassembled WGS sequence"/>
</dbReference>
<dbReference type="EMBL" id="BMAU01021330">
    <property type="protein sequence ID" value="GFY14624.1"/>
    <property type="molecule type" value="Genomic_DNA"/>
</dbReference>
<keyword evidence="3" id="KW-1185">Reference proteome</keyword>
<comment type="caution">
    <text evidence="2">The sequence shown here is derived from an EMBL/GenBank/DDBJ whole genome shotgun (WGS) entry which is preliminary data.</text>
</comment>
<feature type="region of interest" description="Disordered" evidence="1">
    <location>
        <begin position="1"/>
        <end position="40"/>
    </location>
</feature>
<feature type="compositionally biased region" description="Basic and acidic residues" evidence="1">
    <location>
        <begin position="1"/>
        <end position="25"/>
    </location>
</feature>
<evidence type="ECO:0000313" key="3">
    <source>
        <dbReference type="Proteomes" id="UP000887159"/>
    </source>
</evidence>
<name>A0A8X6SJ08_TRICX</name>
<organism evidence="2 3">
    <name type="scientific">Trichonephila clavipes</name>
    <name type="common">Golden silk orbweaver</name>
    <name type="synonym">Nephila clavipes</name>
    <dbReference type="NCBI Taxonomy" id="2585209"/>
    <lineage>
        <taxon>Eukaryota</taxon>
        <taxon>Metazoa</taxon>
        <taxon>Ecdysozoa</taxon>
        <taxon>Arthropoda</taxon>
        <taxon>Chelicerata</taxon>
        <taxon>Arachnida</taxon>
        <taxon>Araneae</taxon>
        <taxon>Araneomorphae</taxon>
        <taxon>Entelegynae</taxon>
        <taxon>Araneoidea</taxon>
        <taxon>Nephilidae</taxon>
        <taxon>Trichonephila</taxon>
    </lineage>
</organism>
<evidence type="ECO:0000313" key="2">
    <source>
        <dbReference type="EMBL" id="GFY14624.1"/>
    </source>
</evidence>
<dbReference type="AlphaFoldDB" id="A0A8X6SJ08"/>
<proteinExistence type="predicted"/>